<name>A0ACC1HPJ9_9FUNG</name>
<evidence type="ECO:0000313" key="1">
    <source>
        <dbReference type="EMBL" id="KAJ1678470.1"/>
    </source>
</evidence>
<dbReference type="Proteomes" id="UP001145114">
    <property type="component" value="Unassembled WGS sequence"/>
</dbReference>
<proteinExistence type="predicted"/>
<protein>
    <submittedName>
        <fullName evidence="1">Uncharacterized protein</fullName>
    </submittedName>
</protein>
<dbReference type="EMBL" id="JAMZIH010001135">
    <property type="protein sequence ID" value="KAJ1678470.1"/>
    <property type="molecule type" value="Genomic_DNA"/>
</dbReference>
<sequence>MSRNGSSRDLLRIALSTNARAEPSAGVTGNGGTSRKAAGKGSRKNSRAPSRMHSREASSSDEDEWDDTSSLVSEVESWSLDIDSFDDENVVSSGPAMLHTTNSAQEQASKIMEALETLSEKRTS</sequence>
<reference evidence="1" key="1">
    <citation type="submission" date="2022-06" db="EMBL/GenBank/DDBJ databases">
        <title>Phylogenomic reconstructions and comparative analyses of Kickxellomycotina fungi.</title>
        <authorList>
            <person name="Reynolds N.K."/>
            <person name="Stajich J.E."/>
            <person name="Barry K."/>
            <person name="Grigoriev I.V."/>
            <person name="Crous P."/>
            <person name="Smith M.E."/>
        </authorList>
    </citation>
    <scope>NUCLEOTIDE SEQUENCE</scope>
    <source>
        <strain evidence="1">RSA 2271</strain>
    </source>
</reference>
<keyword evidence="2" id="KW-1185">Reference proteome</keyword>
<evidence type="ECO:0000313" key="2">
    <source>
        <dbReference type="Proteomes" id="UP001145114"/>
    </source>
</evidence>
<organism evidence="1 2">
    <name type="scientific">Spiromyces aspiralis</name>
    <dbReference type="NCBI Taxonomy" id="68401"/>
    <lineage>
        <taxon>Eukaryota</taxon>
        <taxon>Fungi</taxon>
        <taxon>Fungi incertae sedis</taxon>
        <taxon>Zoopagomycota</taxon>
        <taxon>Kickxellomycotina</taxon>
        <taxon>Kickxellomycetes</taxon>
        <taxon>Kickxellales</taxon>
        <taxon>Kickxellaceae</taxon>
        <taxon>Spiromyces</taxon>
    </lineage>
</organism>
<comment type="caution">
    <text evidence="1">The sequence shown here is derived from an EMBL/GenBank/DDBJ whole genome shotgun (WGS) entry which is preliminary data.</text>
</comment>
<accession>A0ACC1HPJ9</accession>
<gene>
    <name evidence="1" type="ORF">EV182_003985</name>
</gene>